<sequence length="76" mass="8797">MASLKSTHEKTHRWTKTATNLVVAQLFGFLAQLLMPKIIDFGSAQVSSMFESFQRKDKEKDHPFLSQSLEEFKESY</sequence>
<evidence type="ECO:0000256" key="1">
    <source>
        <dbReference type="SAM" id="Phobius"/>
    </source>
</evidence>
<dbReference type="EMBL" id="GL348719">
    <property type="protein sequence ID" value="EFH44922.1"/>
    <property type="molecule type" value="Genomic_DNA"/>
</dbReference>
<protein>
    <submittedName>
        <fullName evidence="2">Predicted protein</fullName>
    </submittedName>
</protein>
<name>D7MJA3_ARALL</name>
<proteinExistence type="predicted"/>
<keyword evidence="1" id="KW-1133">Transmembrane helix</keyword>
<dbReference type="AlphaFoldDB" id="D7MJA3"/>
<dbReference type="Gramene" id="scaffold_703979.1">
    <property type="protein sequence ID" value="scaffold_703979.1"/>
    <property type="gene ID" value="scaffold_703979.1"/>
</dbReference>
<organism evidence="3">
    <name type="scientific">Arabidopsis lyrata subsp. lyrata</name>
    <name type="common">Lyre-leaved rock-cress</name>
    <dbReference type="NCBI Taxonomy" id="81972"/>
    <lineage>
        <taxon>Eukaryota</taxon>
        <taxon>Viridiplantae</taxon>
        <taxon>Streptophyta</taxon>
        <taxon>Embryophyta</taxon>
        <taxon>Tracheophyta</taxon>
        <taxon>Spermatophyta</taxon>
        <taxon>Magnoliopsida</taxon>
        <taxon>eudicotyledons</taxon>
        <taxon>Gunneridae</taxon>
        <taxon>Pentapetalae</taxon>
        <taxon>rosids</taxon>
        <taxon>malvids</taxon>
        <taxon>Brassicales</taxon>
        <taxon>Brassicaceae</taxon>
        <taxon>Camelineae</taxon>
        <taxon>Arabidopsis</taxon>
    </lineage>
</organism>
<reference evidence="3" key="1">
    <citation type="journal article" date="2011" name="Nat. Genet.">
        <title>The Arabidopsis lyrata genome sequence and the basis of rapid genome size change.</title>
        <authorList>
            <person name="Hu T.T."/>
            <person name="Pattyn P."/>
            <person name="Bakker E.G."/>
            <person name="Cao J."/>
            <person name="Cheng J.-F."/>
            <person name="Clark R.M."/>
            <person name="Fahlgren N."/>
            <person name="Fawcett J.A."/>
            <person name="Grimwood J."/>
            <person name="Gundlach H."/>
            <person name="Haberer G."/>
            <person name="Hollister J.D."/>
            <person name="Ossowski S."/>
            <person name="Ottilar R.P."/>
            <person name="Salamov A.A."/>
            <person name="Schneeberger K."/>
            <person name="Spannagl M."/>
            <person name="Wang X."/>
            <person name="Yang L."/>
            <person name="Nasrallah M.E."/>
            <person name="Bergelson J."/>
            <person name="Carrington J.C."/>
            <person name="Gaut B.S."/>
            <person name="Schmutz J."/>
            <person name="Mayer K.F.X."/>
            <person name="Van de Peer Y."/>
            <person name="Grigoriev I.V."/>
            <person name="Nordborg M."/>
            <person name="Weigel D."/>
            <person name="Guo Y.-L."/>
        </authorList>
    </citation>
    <scope>NUCLEOTIDE SEQUENCE [LARGE SCALE GENOMIC DNA]</scope>
    <source>
        <strain evidence="3">cv. MN47</strain>
    </source>
</reference>
<keyword evidence="1" id="KW-0812">Transmembrane</keyword>
<evidence type="ECO:0000313" key="2">
    <source>
        <dbReference type="EMBL" id="EFH44922.1"/>
    </source>
</evidence>
<gene>
    <name evidence="2" type="ORF">ARALYDRAFT_916237</name>
</gene>
<accession>D7MJA3</accession>
<dbReference type="Proteomes" id="UP000008694">
    <property type="component" value="Unassembled WGS sequence"/>
</dbReference>
<feature type="transmembrane region" description="Helical" evidence="1">
    <location>
        <begin position="21"/>
        <end position="39"/>
    </location>
</feature>
<keyword evidence="3" id="KW-1185">Reference proteome</keyword>
<keyword evidence="1" id="KW-0472">Membrane</keyword>
<dbReference type="HOGENOM" id="CLU_2657845_0_0_1"/>
<evidence type="ECO:0000313" key="3">
    <source>
        <dbReference type="Proteomes" id="UP000008694"/>
    </source>
</evidence>